<dbReference type="Proteomes" id="UP001595973">
    <property type="component" value="Unassembled WGS sequence"/>
</dbReference>
<reference evidence="2" key="1">
    <citation type="journal article" date="2019" name="Int. J. Syst. Evol. Microbiol.">
        <title>The Global Catalogue of Microorganisms (GCM) 10K type strain sequencing project: providing services to taxonomists for standard genome sequencing and annotation.</title>
        <authorList>
            <consortium name="The Broad Institute Genomics Platform"/>
            <consortium name="The Broad Institute Genome Sequencing Center for Infectious Disease"/>
            <person name="Wu L."/>
            <person name="Ma J."/>
        </authorList>
    </citation>
    <scope>NUCLEOTIDE SEQUENCE [LARGE SCALE GENOMIC DNA]</scope>
    <source>
        <strain evidence="2">CGMCC 4.7283</strain>
    </source>
</reference>
<accession>A0ABV9KIA8</accession>
<name>A0ABV9KIA8_9RHOB</name>
<evidence type="ECO:0008006" key="3">
    <source>
        <dbReference type="Google" id="ProtNLM"/>
    </source>
</evidence>
<evidence type="ECO:0000313" key="1">
    <source>
        <dbReference type="EMBL" id="MFC4669684.1"/>
    </source>
</evidence>
<dbReference type="RefSeq" id="WP_380718121.1">
    <property type="nucleotide sequence ID" value="NZ_JBHSGI010000018.1"/>
</dbReference>
<proteinExistence type="predicted"/>
<comment type="caution">
    <text evidence="1">The sequence shown here is derived from an EMBL/GenBank/DDBJ whole genome shotgun (WGS) entry which is preliminary data.</text>
</comment>
<evidence type="ECO:0000313" key="2">
    <source>
        <dbReference type="Proteomes" id="UP001595973"/>
    </source>
</evidence>
<dbReference type="Pfam" id="PF05354">
    <property type="entry name" value="Phage_attach"/>
    <property type="match status" value="1"/>
</dbReference>
<protein>
    <recommendedName>
        <fullName evidence="3">Head-tail adaptor protein</fullName>
    </recommendedName>
</protein>
<organism evidence="1 2">
    <name type="scientific">Seohaeicola nanhaiensis</name>
    <dbReference type="NCBI Taxonomy" id="1387282"/>
    <lineage>
        <taxon>Bacteria</taxon>
        <taxon>Pseudomonadati</taxon>
        <taxon>Pseudomonadota</taxon>
        <taxon>Alphaproteobacteria</taxon>
        <taxon>Rhodobacterales</taxon>
        <taxon>Roseobacteraceae</taxon>
        <taxon>Seohaeicola</taxon>
    </lineage>
</organism>
<dbReference type="EMBL" id="JBHSGI010000018">
    <property type="protein sequence ID" value="MFC4669684.1"/>
    <property type="molecule type" value="Genomic_DNA"/>
</dbReference>
<dbReference type="InterPro" id="IPR008018">
    <property type="entry name" value="Phage_tail_attach_FII"/>
</dbReference>
<sequence length="104" mass="11299">MGAFETAMAAIFRDANMAADALYHPGGSGSVPVRIIPVRPDEEIQFGRQRVIGETFVFHVSTADLAAPAEGDEITYLGTRYLVLGAPERDDRRLHWRIGTGPAS</sequence>
<keyword evidence="2" id="KW-1185">Reference proteome</keyword>
<gene>
    <name evidence="1" type="ORF">ACFO5X_14060</name>
</gene>